<dbReference type="AlphaFoldDB" id="A0A192D5Y7"/>
<feature type="transmembrane region" description="Helical" evidence="1">
    <location>
        <begin position="43"/>
        <end position="64"/>
    </location>
</feature>
<gene>
    <name evidence="2" type="ORF">A9D12_14170</name>
</gene>
<evidence type="ECO:0000313" key="2">
    <source>
        <dbReference type="EMBL" id="ANK13918.1"/>
    </source>
</evidence>
<name>A0A192D5Y7_9SPHN</name>
<dbReference type="EMBL" id="CP016033">
    <property type="protein sequence ID" value="ANK13918.1"/>
    <property type="molecule type" value="Genomic_DNA"/>
</dbReference>
<protein>
    <submittedName>
        <fullName evidence="2">Uncharacterized protein</fullName>
    </submittedName>
</protein>
<keyword evidence="3" id="KW-1185">Reference proteome</keyword>
<accession>A0A192D5Y7</accession>
<dbReference type="KEGG" id="pns:A9D12_14170"/>
<evidence type="ECO:0000313" key="3">
    <source>
        <dbReference type="Proteomes" id="UP000078263"/>
    </source>
</evidence>
<proteinExistence type="predicted"/>
<organism evidence="2 3">
    <name type="scientific">Erythrobacter neustonensis</name>
    <dbReference type="NCBI Taxonomy" id="1112"/>
    <lineage>
        <taxon>Bacteria</taxon>
        <taxon>Pseudomonadati</taxon>
        <taxon>Pseudomonadota</taxon>
        <taxon>Alphaproteobacteria</taxon>
        <taxon>Sphingomonadales</taxon>
        <taxon>Erythrobacteraceae</taxon>
        <taxon>Erythrobacter/Porphyrobacter group</taxon>
        <taxon>Erythrobacter</taxon>
    </lineage>
</organism>
<evidence type="ECO:0000256" key="1">
    <source>
        <dbReference type="SAM" id="Phobius"/>
    </source>
</evidence>
<keyword evidence="1" id="KW-1133">Transmembrane helix</keyword>
<dbReference type="Proteomes" id="UP000078263">
    <property type="component" value="Chromosome"/>
</dbReference>
<sequence>MRYSFVMDTSTLNERLRLLGDRYYLVVGPLLLVFGVSKDSSPLLAWTAFSLFALLTINKAILLLRS</sequence>
<reference evidence="2 3" key="1">
    <citation type="submission" date="2016-05" db="EMBL/GenBank/DDBJ databases">
        <title>Compelete Genome Sequence of Bacteriochlorophyll-Synthesizing Bacterium Porphyrobacter neustonensis DSM 9434.</title>
        <authorList>
            <person name="Shi X.-L."/>
            <person name="Wu Y.-H."/>
            <person name="Cheng H."/>
            <person name="Xu L."/>
            <person name="Zhang X.-Q."/>
            <person name="Wang C.-S."/>
            <person name="Xu X.-W."/>
        </authorList>
    </citation>
    <scope>NUCLEOTIDE SEQUENCE [LARGE SCALE GENOMIC DNA]</scope>
    <source>
        <strain evidence="2 3">DSM 9434</strain>
    </source>
</reference>
<keyword evidence="1" id="KW-0812">Transmembrane</keyword>
<keyword evidence="1" id="KW-0472">Membrane</keyword>
<feature type="transmembrane region" description="Helical" evidence="1">
    <location>
        <begin position="21"/>
        <end position="37"/>
    </location>
</feature>